<reference evidence="2" key="1">
    <citation type="journal article" date="2019" name="Environ. Microbiol.">
        <title>Fungal ecological strategies reflected in gene transcription - a case study of two litter decomposers.</title>
        <authorList>
            <person name="Barbi F."/>
            <person name="Kohler A."/>
            <person name="Barry K."/>
            <person name="Baskaran P."/>
            <person name="Daum C."/>
            <person name="Fauchery L."/>
            <person name="Ihrmark K."/>
            <person name="Kuo A."/>
            <person name="LaButti K."/>
            <person name="Lipzen A."/>
            <person name="Morin E."/>
            <person name="Grigoriev I.V."/>
            <person name="Henrissat B."/>
            <person name="Lindahl B."/>
            <person name="Martin F."/>
        </authorList>
    </citation>
    <scope>NUCLEOTIDE SEQUENCE</scope>
    <source>
        <strain evidence="2">JB14</strain>
    </source>
</reference>
<gene>
    <name evidence="2" type="ORF">BT96DRAFT_831498</name>
</gene>
<dbReference type="InterPro" id="IPR003338">
    <property type="entry name" value="CDC4_N-term_subdom"/>
</dbReference>
<dbReference type="SMART" id="SM01073">
    <property type="entry name" value="CDC48_N"/>
    <property type="match status" value="1"/>
</dbReference>
<protein>
    <recommendedName>
        <fullName evidence="1">CDC48 N-terminal subdomain domain-containing protein</fullName>
    </recommendedName>
</protein>
<dbReference type="OrthoDB" id="2906539at2759"/>
<dbReference type="InterPro" id="IPR009010">
    <property type="entry name" value="Asp_de-COase-like_dom_sf"/>
</dbReference>
<dbReference type="AlphaFoldDB" id="A0A6A4H0P5"/>
<evidence type="ECO:0000259" key="1">
    <source>
        <dbReference type="SMART" id="SM01073"/>
    </source>
</evidence>
<dbReference type="Pfam" id="PF02359">
    <property type="entry name" value="CDC48_N"/>
    <property type="match status" value="1"/>
</dbReference>
<accession>A0A6A4H0P5</accession>
<dbReference type="Gene3D" id="2.40.40.20">
    <property type="match status" value="1"/>
</dbReference>
<dbReference type="Proteomes" id="UP000799118">
    <property type="component" value="Unassembled WGS sequence"/>
</dbReference>
<proteinExistence type="predicted"/>
<dbReference type="EMBL" id="ML769612">
    <property type="protein sequence ID" value="KAE9391819.1"/>
    <property type="molecule type" value="Genomic_DNA"/>
</dbReference>
<name>A0A6A4H0P5_9AGAR</name>
<dbReference type="SUPFAM" id="SSF50692">
    <property type="entry name" value="ADC-like"/>
    <property type="match status" value="1"/>
</dbReference>
<sequence length="110" mass="12317">MRDVFIVAAMNPATKELLQLFPGDTNRSVRFSGKKRRDTALICLSSDDVDEGKIQMNKFARNNLRVRLGDLVKVCMPATTSSIGKRMHILPFDDSIEGLSGNIFDVYLKP</sequence>
<keyword evidence="3" id="KW-1185">Reference proteome</keyword>
<evidence type="ECO:0000313" key="3">
    <source>
        <dbReference type="Proteomes" id="UP000799118"/>
    </source>
</evidence>
<organism evidence="2 3">
    <name type="scientific">Gymnopus androsaceus JB14</name>
    <dbReference type="NCBI Taxonomy" id="1447944"/>
    <lineage>
        <taxon>Eukaryota</taxon>
        <taxon>Fungi</taxon>
        <taxon>Dikarya</taxon>
        <taxon>Basidiomycota</taxon>
        <taxon>Agaricomycotina</taxon>
        <taxon>Agaricomycetes</taxon>
        <taxon>Agaricomycetidae</taxon>
        <taxon>Agaricales</taxon>
        <taxon>Marasmiineae</taxon>
        <taxon>Omphalotaceae</taxon>
        <taxon>Gymnopus</taxon>
    </lineage>
</organism>
<dbReference type="Gene3D" id="3.10.330.10">
    <property type="match status" value="1"/>
</dbReference>
<evidence type="ECO:0000313" key="2">
    <source>
        <dbReference type="EMBL" id="KAE9391819.1"/>
    </source>
</evidence>
<feature type="domain" description="CDC48 N-terminal subdomain" evidence="1">
    <location>
        <begin position="4"/>
        <end position="78"/>
    </location>
</feature>